<dbReference type="Proteomes" id="UP001141552">
    <property type="component" value="Unassembled WGS sequence"/>
</dbReference>
<keyword evidence="5" id="KW-1185">Reference proteome</keyword>
<evidence type="ECO:0000256" key="3">
    <source>
        <dbReference type="SAM" id="Phobius"/>
    </source>
</evidence>
<sequence length="389" mass="42222">MADEKVAEKVKDAANNGMLRLVLLFIAGLVVLIGFLIFLVWLILQPKKPEFILQDITLYSLNITQPNYLTTSLQVTLTTKNPNAKVGISYEKVDVFASYHNQQITDRCNDGVSGFTLDPNQSTTLQVNSFWSGRVWGRTNCTQDPSGKFTCATGDCNSSSIECFGKEGASPLTVAEFHMNHSRQGFDFFDVTLANGFNIPMLVQPQGGLFGQGNCSATGCVPDMNSWCPPEVRVVGNDGVTTVACQSACQAFGTPEYCCSGEYDSRESCKPSSYSEILKNACPRARTFAYDDDWTSTFTCAGADYVITFCPTNPFGSLYGSESKPSFGEEISNSEPTSFDSGIEPSSDESIPILSTSHGIASRYYSLQSSSTMSGAIILQLLAIISTFL</sequence>
<accession>A0A9Q0JLB1</accession>
<dbReference type="OrthoDB" id="430315at2759"/>
<name>A0A9Q0JLB1_9ROSI</name>
<evidence type="ECO:0000313" key="4">
    <source>
        <dbReference type="EMBL" id="KAJ4845147.1"/>
    </source>
</evidence>
<keyword evidence="3" id="KW-0472">Membrane</keyword>
<dbReference type="AlphaFoldDB" id="A0A9Q0JLB1"/>
<reference evidence="4" key="2">
    <citation type="journal article" date="2023" name="Plants (Basel)">
        <title>Annotation of the Turnera subulata (Passifloraceae) Draft Genome Reveals the S-Locus Evolved after the Divergence of Turneroideae from Passifloroideae in a Stepwise Manner.</title>
        <authorList>
            <person name="Henning P.M."/>
            <person name="Roalson E.H."/>
            <person name="Mir W."/>
            <person name="McCubbin A.G."/>
            <person name="Shore J.S."/>
        </authorList>
    </citation>
    <scope>NUCLEOTIDE SEQUENCE</scope>
    <source>
        <strain evidence="4">F60SS</strain>
    </source>
</reference>
<comment type="caution">
    <text evidence="4">The sequence shown here is derived from an EMBL/GenBank/DDBJ whole genome shotgun (WGS) entry which is preliminary data.</text>
</comment>
<dbReference type="PANTHER" id="PTHR31048">
    <property type="entry name" value="OS03G0233200 PROTEIN"/>
    <property type="match status" value="1"/>
</dbReference>
<dbReference type="EMBL" id="JAKUCV010001759">
    <property type="protein sequence ID" value="KAJ4845147.1"/>
    <property type="molecule type" value="Genomic_DNA"/>
</dbReference>
<dbReference type="SUPFAM" id="SSF49870">
    <property type="entry name" value="Osmotin, thaumatin-like protein"/>
    <property type="match status" value="1"/>
</dbReference>
<proteinExistence type="inferred from homology"/>
<dbReference type="PRINTS" id="PR00347">
    <property type="entry name" value="THAUMATIN"/>
</dbReference>
<gene>
    <name evidence="4" type="ORF">Tsubulata_018410</name>
</gene>
<dbReference type="CDD" id="cd09218">
    <property type="entry name" value="TLP-PA"/>
    <property type="match status" value="1"/>
</dbReference>
<keyword evidence="3" id="KW-1133">Transmembrane helix</keyword>
<dbReference type="SMART" id="SM00205">
    <property type="entry name" value="THN"/>
    <property type="match status" value="1"/>
</dbReference>
<dbReference type="InterPro" id="IPR001938">
    <property type="entry name" value="Thaumatin"/>
</dbReference>
<feature type="transmembrane region" description="Helical" evidence="3">
    <location>
        <begin position="21"/>
        <end position="44"/>
    </location>
</feature>
<keyword evidence="3" id="KW-0812">Transmembrane</keyword>
<dbReference type="Gene3D" id="2.60.110.10">
    <property type="entry name" value="Thaumatin"/>
    <property type="match status" value="1"/>
</dbReference>
<dbReference type="InterPro" id="IPR037176">
    <property type="entry name" value="Osmotin/thaumatin-like_sf"/>
</dbReference>
<dbReference type="FunFam" id="2.60.110.10:FF:000004">
    <property type="entry name" value="THAUMATIN-LIKE PROTEIN 1"/>
    <property type="match status" value="1"/>
</dbReference>
<feature type="region of interest" description="Disordered" evidence="2">
    <location>
        <begin position="326"/>
        <end position="347"/>
    </location>
</feature>
<reference evidence="4" key="1">
    <citation type="submission" date="2022-02" db="EMBL/GenBank/DDBJ databases">
        <authorList>
            <person name="Henning P.M."/>
            <person name="McCubbin A.G."/>
            <person name="Shore J.S."/>
        </authorList>
    </citation>
    <scope>NUCLEOTIDE SEQUENCE</scope>
    <source>
        <strain evidence="4">F60SS</strain>
        <tissue evidence="4">Leaves</tissue>
    </source>
</reference>
<dbReference type="Pfam" id="PF00314">
    <property type="entry name" value="Thaumatin"/>
    <property type="match status" value="1"/>
</dbReference>
<dbReference type="PROSITE" id="PS51367">
    <property type="entry name" value="THAUMATIN_2"/>
    <property type="match status" value="1"/>
</dbReference>
<evidence type="ECO:0000313" key="5">
    <source>
        <dbReference type="Proteomes" id="UP001141552"/>
    </source>
</evidence>
<protein>
    <submittedName>
        <fullName evidence="4">Uncharacterized protein</fullName>
    </submittedName>
</protein>
<organism evidence="4 5">
    <name type="scientific">Turnera subulata</name>
    <dbReference type="NCBI Taxonomy" id="218843"/>
    <lineage>
        <taxon>Eukaryota</taxon>
        <taxon>Viridiplantae</taxon>
        <taxon>Streptophyta</taxon>
        <taxon>Embryophyta</taxon>
        <taxon>Tracheophyta</taxon>
        <taxon>Spermatophyta</taxon>
        <taxon>Magnoliopsida</taxon>
        <taxon>eudicotyledons</taxon>
        <taxon>Gunneridae</taxon>
        <taxon>Pentapetalae</taxon>
        <taxon>rosids</taxon>
        <taxon>fabids</taxon>
        <taxon>Malpighiales</taxon>
        <taxon>Passifloraceae</taxon>
        <taxon>Turnera</taxon>
    </lineage>
</organism>
<feature type="compositionally biased region" description="Polar residues" evidence="2">
    <location>
        <begin position="331"/>
        <end position="340"/>
    </location>
</feature>
<evidence type="ECO:0000256" key="1">
    <source>
        <dbReference type="ARBA" id="ARBA00010607"/>
    </source>
</evidence>
<evidence type="ECO:0000256" key="2">
    <source>
        <dbReference type="SAM" id="MobiDB-lite"/>
    </source>
</evidence>
<comment type="similarity">
    <text evidence="1">Belongs to the thaumatin family.</text>
</comment>